<evidence type="ECO:0000256" key="4">
    <source>
        <dbReference type="PIRSR" id="PIRSR005739-1"/>
    </source>
</evidence>
<dbReference type="GO" id="GO:0008171">
    <property type="term" value="F:O-methyltransferase activity"/>
    <property type="evidence" value="ECO:0007669"/>
    <property type="project" value="InterPro"/>
</dbReference>
<dbReference type="VEuPathDB" id="FungiDB:JI435_081600"/>
<dbReference type="OrthoDB" id="2410195at2759"/>
<keyword evidence="1" id="KW-0489">Methyltransferase</keyword>
<dbReference type="SUPFAM" id="SSF46785">
    <property type="entry name" value="Winged helix' DNA-binding domain"/>
    <property type="match status" value="1"/>
</dbReference>
<evidence type="ECO:0000313" key="7">
    <source>
        <dbReference type="Proteomes" id="UP000663193"/>
    </source>
</evidence>
<dbReference type="GO" id="GO:0032259">
    <property type="term" value="P:methylation"/>
    <property type="evidence" value="ECO:0007669"/>
    <property type="project" value="UniProtKB-KW"/>
</dbReference>
<dbReference type="PIRSF" id="PIRSF005739">
    <property type="entry name" value="O-mtase"/>
    <property type="match status" value="1"/>
</dbReference>
<evidence type="ECO:0000256" key="3">
    <source>
        <dbReference type="ARBA" id="ARBA00022691"/>
    </source>
</evidence>
<feature type="domain" description="O-methyltransferase C-terminal" evidence="5">
    <location>
        <begin position="204"/>
        <end position="360"/>
    </location>
</feature>
<dbReference type="InterPro" id="IPR016461">
    <property type="entry name" value="COMT-like"/>
</dbReference>
<sequence>MDAALNEIREQYTKGDAAERQKIQDQIRDLQYDLYTDWEVMFSSAYAPLRWALIQIGTDLKIFTTLASSSTTVSHKEFVDKTGAAPTLMKHVLRSMASFGLVKETAQDTFQANRVTVILANPHVEGAAPHISVVQAPTTYAMPQWLKDHNYQNMDSINDLPFHKALRTDLSPFDYLEANPVLMKALGHVMVLDGTQSWTESYPVEKELQDFKPSNDSAVLVDIGGGFGQHSVFFKKKFPHIEGRIVVEDLPSTLKHIPDKPAGIDFEEYDFFTPQPIHGAKFYYLRHVLHDWPDNDCVRILKNTISAMGPESLILLDEAVLPEMKVPWQVSSMNMLMMALHSGMERSKGDWESLLDRAGLKIAHIVKYDDVKHHCIVAAVPK</sequence>
<organism evidence="6 7">
    <name type="scientific">Phaeosphaeria nodorum (strain SN15 / ATCC MYA-4574 / FGSC 10173)</name>
    <name type="common">Glume blotch fungus</name>
    <name type="synonym">Parastagonospora nodorum</name>
    <dbReference type="NCBI Taxonomy" id="321614"/>
    <lineage>
        <taxon>Eukaryota</taxon>
        <taxon>Fungi</taxon>
        <taxon>Dikarya</taxon>
        <taxon>Ascomycota</taxon>
        <taxon>Pezizomycotina</taxon>
        <taxon>Dothideomycetes</taxon>
        <taxon>Pleosporomycetidae</taxon>
        <taxon>Pleosporales</taxon>
        <taxon>Pleosporineae</taxon>
        <taxon>Phaeosphaeriaceae</taxon>
        <taxon>Parastagonospora</taxon>
    </lineage>
</organism>
<dbReference type="Pfam" id="PF00891">
    <property type="entry name" value="Methyltransf_2"/>
    <property type="match status" value="1"/>
</dbReference>
<accession>A0A7U2EU19</accession>
<reference evidence="7" key="1">
    <citation type="journal article" date="2021" name="BMC Genomics">
        <title>Chromosome-level genome assembly and manually-curated proteome of model necrotroph Parastagonospora nodorum Sn15 reveals a genome-wide trove of candidate effector homologs, and redundancy of virulence-related functions within an accessory chromosome.</title>
        <authorList>
            <person name="Bertazzoni S."/>
            <person name="Jones D.A.B."/>
            <person name="Phan H.T."/>
            <person name="Tan K.-C."/>
            <person name="Hane J.K."/>
        </authorList>
    </citation>
    <scope>NUCLEOTIDE SEQUENCE [LARGE SCALE GENOMIC DNA]</scope>
    <source>
        <strain evidence="7">SN15 / ATCC MYA-4574 / FGSC 10173)</strain>
    </source>
</reference>
<dbReference type="Proteomes" id="UP000663193">
    <property type="component" value="Chromosome 2"/>
</dbReference>
<protein>
    <recommendedName>
        <fullName evidence="5">O-methyltransferase C-terminal domain-containing protein</fullName>
    </recommendedName>
</protein>
<keyword evidence="3" id="KW-0949">S-adenosyl-L-methionine</keyword>
<evidence type="ECO:0000259" key="5">
    <source>
        <dbReference type="Pfam" id="PF00891"/>
    </source>
</evidence>
<dbReference type="PANTHER" id="PTHR43712:SF1">
    <property type="entry name" value="HYPOTHETICAL O-METHYLTRANSFERASE (EUROFUNG)-RELATED"/>
    <property type="match status" value="1"/>
</dbReference>
<dbReference type="InterPro" id="IPR036390">
    <property type="entry name" value="WH_DNA-bd_sf"/>
</dbReference>
<dbReference type="AlphaFoldDB" id="A0A7U2EU19"/>
<dbReference type="InterPro" id="IPR036388">
    <property type="entry name" value="WH-like_DNA-bd_sf"/>
</dbReference>
<gene>
    <name evidence="6" type="ORF">JI435_081600</name>
</gene>
<proteinExistence type="predicted"/>
<evidence type="ECO:0000313" key="6">
    <source>
        <dbReference type="EMBL" id="QRC92781.1"/>
    </source>
</evidence>
<dbReference type="KEGG" id="pno:SNOG_08160"/>
<keyword evidence="7" id="KW-1185">Reference proteome</keyword>
<dbReference type="SUPFAM" id="SSF53335">
    <property type="entry name" value="S-adenosyl-L-methionine-dependent methyltransferases"/>
    <property type="match status" value="1"/>
</dbReference>
<evidence type="ECO:0000256" key="1">
    <source>
        <dbReference type="ARBA" id="ARBA00022603"/>
    </source>
</evidence>
<name>A0A7U2EU19_PHANO</name>
<feature type="active site" description="Proton acceptor" evidence="4">
    <location>
        <position position="290"/>
    </location>
</feature>
<dbReference type="InterPro" id="IPR001077">
    <property type="entry name" value="COMT_C"/>
</dbReference>
<dbReference type="Gene3D" id="3.40.50.150">
    <property type="entry name" value="Vaccinia Virus protein VP39"/>
    <property type="match status" value="1"/>
</dbReference>
<dbReference type="Gene3D" id="1.10.10.10">
    <property type="entry name" value="Winged helix-like DNA-binding domain superfamily/Winged helix DNA-binding domain"/>
    <property type="match status" value="1"/>
</dbReference>
<dbReference type="InterPro" id="IPR029063">
    <property type="entry name" value="SAM-dependent_MTases_sf"/>
</dbReference>
<dbReference type="PANTHER" id="PTHR43712">
    <property type="entry name" value="PUTATIVE (AFU_ORTHOLOGUE AFUA_4G14580)-RELATED"/>
    <property type="match status" value="1"/>
</dbReference>
<dbReference type="OMA" id="IKETGPQ"/>
<dbReference type="RefSeq" id="XP_001798485.1">
    <property type="nucleotide sequence ID" value="XM_001798433.1"/>
</dbReference>
<dbReference type="PROSITE" id="PS51683">
    <property type="entry name" value="SAM_OMT_II"/>
    <property type="match status" value="1"/>
</dbReference>
<keyword evidence="2" id="KW-0808">Transferase</keyword>
<dbReference type="EMBL" id="CP069024">
    <property type="protein sequence ID" value="QRC92781.1"/>
    <property type="molecule type" value="Genomic_DNA"/>
</dbReference>
<evidence type="ECO:0000256" key="2">
    <source>
        <dbReference type="ARBA" id="ARBA00022679"/>
    </source>
</evidence>